<dbReference type="EMBL" id="BJNV01000006">
    <property type="protein sequence ID" value="GEC94346.1"/>
    <property type="molecule type" value="Genomic_DNA"/>
</dbReference>
<comment type="caution">
    <text evidence="4">The sequence shown here is derived from an EMBL/GenBank/DDBJ whole genome shotgun (WGS) entry which is preliminary data.</text>
</comment>
<organism evidence="4 5">
    <name type="scientific">Zoogloea ramigera</name>
    <dbReference type="NCBI Taxonomy" id="350"/>
    <lineage>
        <taxon>Bacteria</taxon>
        <taxon>Pseudomonadati</taxon>
        <taxon>Pseudomonadota</taxon>
        <taxon>Betaproteobacteria</taxon>
        <taxon>Rhodocyclales</taxon>
        <taxon>Zoogloeaceae</taxon>
        <taxon>Zoogloea</taxon>
    </lineage>
</organism>
<accession>A0A4Y4CPX2</accession>
<dbReference type="AlphaFoldDB" id="A0A4Y4CPX2"/>
<proteinExistence type="predicted"/>
<dbReference type="PROSITE" id="PS50894">
    <property type="entry name" value="HPT"/>
    <property type="match status" value="1"/>
</dbReference>
<dbReference type="GO" id="GO:0000160">
    <property type="term" value="P:phosphorelay signal transduction system"/>
    <property type="evidence" value="ECO:0007669"/>
    <property type="project" value="UniProtKB-KW"/>
</dbReference>
<evidence type="ECO:0000259" key="3">
    <source>
        <dbReference type="PROSITE" id="PS50894"/>
    </source>
</evidence>
<name>A0A4Y4CPX2_ZOORA</name>
<keyword evidence="5" id="KW-1185">Reference proteome</keyword>
<keyword evidence="1" id="KW-0902">Two-component regulatory system</keyword>
<reference evidence="4 5" key="1">
    <citation type="submission" date="2019-06" db="EMBL/GenBank/DDBJ databases">
        <title>Whole genome shotgun sequence of Zoogloea ramigera NBRC 15342.</title>
        <authorList>
            <person name="Hosoyama A."/>
            <person name="Uohara A."/>
            <person name="Ohji S."/>
            <person name="Ichikawa N."/>
        </authorList>
    </citation>
    <scope>NUCLEOTIDE SEQUENCE [LARGE SCALE GENOMIC DNA]</scope>
    <source>
        <strain evidence="4 5">NBRC 15342</strain>
    </source>
</reference>
<dbReference type="GO" id="GO:0004672">
    <property type="term" value="F:protein kinase activity"/>
    <property type="evidence" value="ECO:0007669"/>
    <property type="project" value="UniProtKB-ARBA"/>
</dbReference>
<evidence type="ECO:0000256" key="1">
    <source>
        <dbReference type="ARBA" id="ARBA00023012"/>
    </source>
</evidence>
<dbReference type="SUPFAM" id="SSF47226">
    <property type="entry name" value="Histidine-containing phosphotransfer domain, HPT domain"/>
    <property type="match status" value="1"/>
</dbReference>
<evidence type="ECO:0000256" key="2">
    <source>
        <dbReference type="PROSITE-ProRule" id="PRU00110"/>
    </source>
</evidence>
<evidence type="ECO:0000313" key="5">
    <source>
        <dbReference type="Proteomes" id="UP000318422"/>
    </source>
</evidence>
<feature type="modified residue" description="Phosphohistidine" evidence="2">
    <location>
        <position position="93"/>
    </location>
</feature>
<dbReference type="Proteomes" id="UP000318422">
    <property type="component" value="Unassembled WGS sequence"/>
</dbReference>
<dbReference type="InterPro" id="IPR036641">
    <property type="entry name" value="HPT_dom_sf"/>
</dbReference>
<dbReference type="RefSeq" id="WP_141349108.1">
    <property type="nucleotide sequence ID" value="NZ_BJNV01000006.1"/>
</dbReference>
<gene>
    <name evidence="4" type="ORF">ZRA01_04190</name>
</gene>
<dbReference type="Gene3D" id="1.20.120.160">
    <property type="entry name" value="HPT domain"/>
    <property type="match status" value="1"/>
</dbReference>
<sequence length="163" mass="17182">MLDNSVEVIMENNKKMLDTASSPLAPQLAACGQPEVVLDLAVLMSLPGVSQRRDAPVLKRLLGIFVVETSRSVGLLQAALEHGDREQVGRLAHRMKSSALAIGALHLGTEARRLDSSLKAGSPLDPADGGIIAAAWRDARQALLDEGLLGADELRSIEASIGS</sequence>
<feature type="domain" description="HPt" evidence="3">
    <location>
        <begin position="54"/>
        <end position="157"/>
    </location>
</feature>
<dbReference type="InterPro" id="IPR008207">
    <property type="entry name" value="Sig_transdc_His_kin_Hpt_dom"/>
</dbReference>
<protein>
    <recommendedName>
        <fullName evidence="3">HPt domain-containing protein</fullName>
    </recommendedName>
</protein>
<keyword evidence="2" id="KW-0597">Phosphoprotein</keyword>
<dbReference type="Pfam" id="PF01627">
    <property type="entry name" value="Hpt"/>
    <property type="match status" value="1"/>
</dbReference>
<evidence type="ECO:0000313" key="4">
    <source>
        <dbReference type="EMBL" id="GEC94346.1"/>
    </source>
</evidence>